<protein>
    <submittedName>
        <fullName evidence="1">Uncharacterized protein</fullName>
    </submittedName>
</protein>
<organism evidence="1 2">
    <name type="scientific">Dreissena polymorpha</name>
    <name type="common">Zebra mussel</name>
    <name type="synonym">Mytilus polymorpha</name>
    <dbReference type="NCBI Taxonomy" id="45954"/>
    <lineage>
        <taxon>Eukaryota</taxon>
        <taxon>Metazoa</taxon>
        <taxon>Spiralia</taxon>
        <taxon>Lophotrochozoa</taxon>
        <taxon>Mollusca</taxon>
        <taxon>Bivalvia</taxon>
        <taxon>Autobranchia</taxon>
        <taxon>Heteroconchia</taxon>
        <taxon>Euheterodonta</taxon>
        <taxon>Imparidentia</taxon>
        <taxon>Neoheterodontei</taxon>
        <taxon>Myida</taxon>
        <taxon>Dreissenoidea</taxon>
        <taxon>Dreissenidae</taxon>
        <taxon>Dreissena</taxon>
    </lineage>
</organism>
<sequence length="86" mass="9910">MDGLNEWVDRLNKCVIPLLAQCYTECISVITSRPWKMADERIKDSEINSLIEIDGIIDSKELAKKIIHSLQTGNVKTHTEFMTYVR</sequence>
<dbReference type="AlphaFoldDB" id="A0A9D4E7D2"/>
<name>A0A9D4E7D2_DREPO</name>
<dbReference type="Proteomes" id="UP000828390">
    <property type="component" value="Unassembled WGS sequence"/>
</dbReference>
<gene>
    <name evidence="1" type="ORF">DPMN_176688</name>
</gene>
<reference evidence="1" key="2">
    <citation type="submission" date="2020-11" db="EMBL/GenBank/DDBJ databases">
        <authorList>
            <person name="McCartney M.A."/>
            <person name="Auch B."/>
            <person name="Kono T."/>
            <person name="Mallez S."/>
            <person name="Becker A."/>
            <person name="Gohl D.M."/>
            <person name="Silverstein K.A.T."/>
            <person name="Koren S."/>
            <person name="Bechman K.B."/>
            <person name="Herman A."/>
            <person name="Abrahante J.E."/>
            <person name="Garbe J."/>
        </authorList>
    </citation>
    <scope>NUCLEOTIDE SEQUENCE</scope>
    <source>
        <strain evidence="1">Duluth1</strain>
        <tissue evidence="1">Whole animal</tissue>
    </source>
</reference>
<reference evidence="1" key="1">
    <citation type="journal article" date="2019" name="bioRxiv">
        <title>The Genome of the Zebra Mussel, Dreissena polymorpha: A Resource for Invasive Species Research.</title>
        <authorList>
            <person name="McCartney M.A."/>
            <person name="Auch B."/>
            <person name="Kono T."/>
            <person name="Mallez S."/>
            <person name="Zhang Y."/>
            <person name="Obille A."/>
            <person name="Becker A."/>
            <person name="Abrahante J.E."/>
            <person name="Garbe J."/>
            <person name="Badalamenti J.P."/>
            <person name="Herman A."/>
            <person name="Mangelson H."/>
            <person name="Liachko I."/>
            <person name="Sullivan S."/>
            <person name="Sone E.D."/>
            <person name="Koren S."/>
            <person name="Silverstein K.A.T."/>
            <person name="Beckman K.B."/>
            <person name="Gohl D.M."/>
        </authorList>
    </citation>
    <scope>NUCLEOTIDE SEQUENCE</scope>
    <source>
        <strain evidence="1">Duluth1</strain>
        <tissue evidence="1">Whole animal</tissue>
    </source>
</reference>
<proteinExistence type="predicted"/>
<accession>A0A9D4E7D2</accession>
<keyword evidence="2" id="KW-1185">Reference proteome</keyword>
<comment type="caution">
    <text evidence="1">The sequence shown here is derived from an EMBL/GenBank/DDBJ whole genome shotgun (WGS) entry which is preliminary data.</text>
</comment>
<evidence type="ECO:0000313" key="1">
    <source>
        <dbReference type="EMBL" id="KAH3775287.1"/>
    </source>
</evidence>
<evidence type="ECO:0000313" key="2">
    <source>
        <dbReference type="Proteomes" id="UP000828390"/>
    </source>
</evidence>
<dbReference type="EMBL" id="JAIWYP010000009">
    <property type="protein sequence ID" value="KAH3775287.1"/>
    <property type="molecule type" value="Genomic_DNA"/>
</dbReference>